<reference evidence="2 3" key="1">
    <citation type="submission" date="2021-12" db="EMBL/GenBank/DDBJ databases">
        <title>Genome seq of p7.</title>
        <authorList>
            <person name="Seo T."/>
        </authorList>
    </citation>
    <scope>NUCLEOTIDE SEQUENCE [LARGE SCALE GENOMIC DNA]</scope>
    <source>
        <strain evidence="2 3">P7</strain>
    </source>
</reference>
<dbReference type="SUPFAM" id="SSF53850">
    <property type="entry name" value="Periplasmic binding protein-like II"/>
    <property type="match status" value="1"/>
</dbReference>
<keyword evidence="1" id="KW-0732">Signal</keyword>
<protein>
    <submittedName>
        <fullName evidence="2">Transporter substrate-binding domain-containing protein</fullName>
    </submittedName>
</protein>
<comment type="caution">
    <text evidence="2">The sequence shown here is derived from an EMBL/GenBank/DDBJ whole genome shotgun (WGS) entry which is preliminary data.</text>
</comment>
<dbReference type="PANTHER" id="PTHR35936">
    <property type="entry name" value="MEMBRANE-BOUND LYTIC MUREIN TRANSGLYCOSYLASE F"/>
    <property type="match status" value="1"/>
</dbReference>
<keyword evidence="3" id="KW-1185">Reference proteome</keyword>
<accession>A0ABS8XFP4</accession>
<feature type="signal peptide" evidence="1">
    <location>
        <begin position="1"/>
        <end position="22"/>
    </location>
</feature>
<dbReference type="Proteomes" id="UP001201463">
    <property type="component" value="Unassembled WGS sequence"/>
</dbReference>
<name>A0ABS8XFP4_9BURK</name>
<organism evidence="2 3">
    <name type="scientific">Pelomonas caseinilytica</name>
    <dbReference type="NCBI Taxonomy" id="2906763"/>
    <lineage>
        <taxon>Bacteria</taxon>
        <taxon>Pseudomonadati</taxon>
        <taxon>Pseudomonadota</taxon>
        <taxon>Betaproteobacteria</taxon>
        <taxon>Burkholderiales</taxon>
        <taxon>Sphaerotilaceae</taxon>
        <taxon>Roseateles</taxon>
    </lineage>
</organism>
<proteinExistence type="predicted"/>
<evidence type="ECO:0000256" key="1">
    <source>
        <dbReference type="SAM" id="SignalP"/>
    </source>
</evidence>
<dbReference type="PANTHER" id="PTHR35936:SF6">
    <property type="entry name" value="AMINO ACID ABC TRANSPORTER SUBSTRATE-BINDING PAAT FAMILY PROTEIN"/>
    <property type="match status" value="1"/>
</dbReference>
<evidence type="ECO:0000313" key="2">
    <source>
        <dbReference type="EMBL" id="MCE4539711.1"/>
    </source>
</evidence>
<dbReference type="RefSeq" id="WP_233394230.1">
    <property type="nucleotide sequence ID" value="NZ_JAJTWT010000010.1"/>
</dbReference>
<sequence>MTSGRGSVLLLAAFAFCGSVHAAEGPPALRIVAPTNQSMPVLRMAGALPAEGLIKDVGEVLAERLGLGAVFVPLPSKRAGPALATGTADLICYVKPGWLEDGLLWTRAFLPGAGIIAAHPSAPPVVALHALRDEPLGTVLGYRYPVLDQAFMRAPRREDVPDAVTNLRRLAAGRVRYAVTDRAALAFFLRDHPASGLREAIEVERYELGCALSPGKAALLEPLNHAIDRMRVDGSLQALLDRYR</sequence>
<dbReference type="Gene3D" id="3.40.190.10">
    <property type="entry name" value="Periplasmic binding protein-like II"/>
    <property type="match status" value="2"/>
</dbReference>
<feature type="chain" id="PRO_5046740664" evidence="1">
    <location>
        <begin position="23"/>
        <end position="244"/>
    </location>
</feature>
<dbReference type="EMBL" id="JAJTWT010000010">
    <property type="protein sequence ID" value="MCE4539711.1"/>
    <property type="molecule type" value="Genomic_DNA"/>
</dbReference>
<gene>
    <name evidence="2" type="ORF">LXT12_20895</name>
</gene>
<evidence type="ECO:0000313" key="3">
    <source>
        <dbReference type="Proteomes" id="UP001201463"/>
    </source>
</evidence>